<dbReference type="EMBL" id="BPLR01015032">
    <property type="protein sequence ID" value="GIY73091.1"/>
    <property type="molecule type" value="Genomic_DNA"/>
</dbReference>
<sequence length="121" mass="14332">MVQDSTMRTLQGRFRKEDDENTCLRKSIDTLMTVVRIVRRTRGMYKLYYEKLPKKSGETTCSVIAKVVNRLVEKHLQSMSLSEALEFWQFLEDPSRVNSACFDHPYYLQILEFYAICLSKY</sequence>
<keyword evidence="2" id="KW-1185">Reference proteome</keyword>
<dbReference type="AlphaFoldDB" id="A0AAV4VS81"/>
<organism evidence="1 2">
    <name type="scientific">Caerostris extrusa</name>
    <name type="common">Bark spider</name>
    <name type="synonym">Caerostris bankana</name>
    <dbReference type="NCBI Taxonomy" id="172846"/>
    <lineage>
        <taxon>Eukaryota</taxon>
        <taxon>Metazoa</taxon>
        <taxon>Ecdysozoa</taxon>
        <taxon>Arthropoda</taxon>
        <taxon>Chelicerata</taxon>
        <taxon>Arachnida</taxon>
        <taxon>Araneae</taxon>
        <taxon>Araneomorphae</taxon>
        <taxon>Entelegynae</taxon>
        <taxon>Araneoidea</taxon>
        <taxon>Araneidae</taxon>
        <taxon>Caerostris</taxon>
    </lineage>
</organism>
<evidence type="ECO:0000313" key="1">
    <source>
        <dbReference type="EMBL" id="GIY73091.1"/>
    </source>
</evidence>
<dbReference type="Proteomes" id="UP001054945">
    <property type="component" value="Unassembled WGS sequence"/>
</dbReference>
<gene>
    <name evidence="1" type="ORF">CEXT_529361</name>
</gene>
<name>A0AAV4VS81_CAEEX</name>
<reference evidence="1 2" key="1">
    <citation type="submission" date="2021-06" db="EMBL/GenBank/DDBJ databases">
        <title>Caerostris extrusa draft genome.</title>
        <authorList>
            <person name="Kono N."/>
            <person name="Arakawa K."/>
        </authorList>
    </citation>
    <scope>NUCLEOTIDE SEQUENCE [LARGE SCALE GENOMIC DNA]</scope>
</reference>
<comment type="caution">
    <text evidence="1">The sequence shown here is derived from an EMBL/GenBank/DDBJ whole genome shotgun (WGS) entry which is preliminary data.</text>
</comment>
<protein>
    <submittedName>
        <fullName evidence="1">Uncharacterized protein</fullName>
    </submittedName>
</protein>
<evidence type="ECO:0000313" key="2">
    <source>
        <dbReference type="Proteomes" id="UP001054945"/>
    </source>
</evidence>
<accession>A0AAV4VS81</accession>
<proteinExistence type="predicted"/>